<evidence type="ECO:0000313" key="3">
    <source>
        <dbReference type="Proteomes" id="UP001154255"/>
    </source>
</evidence>
<dbReference type="EMBL" id="CAMXCS010000001">
    <property type="protein sequence ID" value="CAI3933949.1"/>
    <property type="molecule type" value="Genomic_DNA"/>
</dbReference>
<dbReference type="EMBL" id="CAMXCM010000001">
    <property type="protein sequence ID" value="CAI3927056.1"/>
    <property type="molecule type" value="Genomic_DNA"/>
</dbReference>
<protein>
    <submittedName>
        <fullName evidence="1">Uncharacterized protein</fullName>
    </submittedName>
</protein>
<gene>
    <name evidence="2" type="ORF">R53529_LOCUS695</name>
    <name evidence="1" type="ORF">R53530_LOCUS406</name>
</gene>
<dbReference type="AlphaFoldDB" id="A0A9W4TN39"/>
<evidence type="ECO:0000313" key="1">
    <source>
        <dbReference type="EMBL" id="CAI3927056.1"/>
    </source>
</evidence>
<organism evidence="1 3">
    <name type="scientific">Commensalibacter communis</name>
    <dbReference type="NCBI Taxonomy" id="2972786"/>
    <lineage>
        <taxon>Bacteria</taxon>
        <taxon>Pseudomonadati</taxon>
        <taxon>Pseudomonadota</taxon>
        <taxon>Alphaproteobacteria</taxon>
        <taxon>Acetobacterales</taxon>
        <taxon>Acetobacteraceae</taxon>
    </lineage>
</organism>
<evidence type="ECO:0000313" key="2">
    <source>
        <dbReference type="EMBL" id="CAI3933949.1"/>
    </source>
</evidence>
<reference evidence="1" key="1">
    <citation type="submission" date="2022-10" db="EMBL/GenBank/DDBJ databases">
        <authorList>
            <person name="Botero Cardona J."/>
        </authorList>
    </citation>
    <scope>NUCLEOTIDE SEQUENCE</scope>
    <source>
        <strain evidence="1">LMG 31819</strain>
        <strain evidence="2">R-53529</strain>
    </source>
</reference>
<sequence length="178" mass="20944">MSIRDLLEAYEKSVEQRKQEFIQEYLSYGFTEAEAKQDAKIKRTAGSIVREVPTFDLSISKKVSPQLHEHFLYTGKRKEIGETWLDVEGMLKLIHKPKFKKWVKSMRENWEDSAPMIYSDKQLSVISVASEKDGDFTLAVWNNPIEPEIWRYHGQSEQKFKEFSDWIKWLNGADSSFE</sequence>
<name>A0A9W4TN39_9PROT</name>
<dbReference type="Proteomes" id="UP001154255">
    <property type="component" value="Unassembled WGS sequence"/>
</dbReference>
<evidence type="ECO:0000313" key="4">
    <source>
        <dbReference type="Proteomes" id="UP001154259"/>
    </source>
</evidence>
<keyword evidence="4" id="KW-1185">Reference proteome</keyword>
<dbReference type="Proteomes" id="UP001154259">
    <property type="component" value="Unassembled WGS sequence"/>
</dbReference>
<accession>A0A9W4TN39</accession>
<comment type="caution">
    <text evidence="1">The sequence shown here is derived from an EMBL/GenBank/DDBJ whole genome shotgun (WGS) entry which is preliminary data.</text>
</comment>
<proteinExistence type="predicted"/>
<dbReference type="RefSeq" id="WP_271789131.1">
    <property type="nucleotide sequence ID" value="NZ_CAMXCM010000001.1"/>
</dbReference>